<accession>A0A3S4JTQ8</accession>
<dbReference type="AlphaFoldDB" id="A0A3S4JTQ8"/>
<organism evidence="1 2">
    <name type="scientific">Chromobacterium violaceum</name>
    <dbReference type="NCBI Taxonomy" id="536"/>
    <lineage>
        <taxon>Bacteria</taxon>
        <taxon>Pseudomonadati</taxon>
        <taxon>Pseudomonadota</taxon>
        <taxon>Betaproteobacteria</taxon>
        <taxon>Neisseriales</taxon>
        <taxon>Chromobacteriaceae</taxon>
        <taxon>Chromobacterium</taxon>
    </lineage>
</organism>
<name>A0A3S4JTQ8_CHRVL</name>
<gene>
    <name evidence="1" type="ORF">NCTC9695_01050</name>
</gene>
<evidence type="ECO:0000313" key="2">
    <source>
        <dbReference type="Proteomes" id="UP000275777"/>
    </source>
</evidence>
<dbReference type="EMBL" id="LR134182">
    <property type="protein sequence ID" value="VEB40648.1"/>
    <property type="molecule type" value="Genomic_DNA"/>
</dbReference>
<proteinExistence type="predicted"/>
<dbReference type="Proteomes" id="UP000275777">
    <property type="component" value="Chromosome"/>
</dbReference>
<reference evidence="1 2" key="1">
    <citation type="submission" date="2018-12" db="EMBL/GenBank/DDBJ databases">
        <authorList>
            <consortium name="Pathogen Informatics"/>
        </authorList>
    </citation>
    <scope>NUCLEOTIDE SEQUENCE [LARGE SCALE GENOMIC DNA]</scope>
    <source>
        <strain evidence="1 2">NCTC9695</strain>
    </source>
</reference>
<sequence>MPLSNSYHMVMVDNERAEVLQRSLKFFNSAPQPQLVEQACGWTAFAAA</sequence>
<protein>
    <submittedName>
        <fullName evidence="1">Esterase/lipase</fullName>
    </submittedName>
</protein>
<evidence type="ECO:0000313" key="1">
    <source>
        <dbReference type="EMBL" id="VEB40648.1"/>
    </source>
</evidence>